<keyword evidence="2" id="KW-0804">Transcription</keyword>
<evidence type="ECO:0000313" key="5">
    <source>
        <dbReference type="Proteomes" id="UP000291525"/>
    </source>
</evidence>
<dbReference type="OrthoDB" id="2192016at2"/>
<dbReference type="InterPro" id="IPR050661">
    <property type="entry name" value="BglG_antiterminators"/>
</dbReference>
<dbReference type="PANTHER" id="PTHR30185">
    <property type="entry name" value="CRYPTIC BETA-GLUCOSIDE BGL OPERON ANTITERMINATOR"/>
    <property type="match status" value="1"/>
</dbReference>
<dbReference type="AlphaFoldDB" id="A0A4Q8L139"/>
<feature type="domain" description="Mga helix-turn-helix" evidence="3">
    <location>
        <begin position="79"/>
        <end position="159"/>
    </location>
</feature>
<reference evidence="4 5" key="1">
    <citation type="submission" date="2019-02" db="EMBL/GenBank/DDBJ databases">
        <title>First genome of the species Streptococcus parasuis.</title>
        <authorList>
            <person name="Stevens M.J.A."/>
            <person name="Stephan R."/>
        </authorList>
    </citation>
    <scope>NUCLEOTIDE SEQUENCE [LARGE SCALE GENOMIC DNA]</scope>
    <source>
        <strain evidence="4 5">4253</strain>
    </source>
</reference>
<evidence type="ECO:0000259" key="3">
    <source>
        <dbReference type="Pfam" id="PF05043"/>
    </source>
</evidence>
<comment type="caution">
    <text evidence="4">The sequence shown here is derived from an EMBL/GenBank/DDBJ whole genome shotgun (WGS) entry which is preliminary data.</text>
</comment>
<gene>
    <name evidence="4" type="ORF">EXW74_08000</name>
</gene>
<protein>
    <submittedName>
        <fullName evidence="4">HTH domain-containing protein</fullName>
    </submittedName>
</protein>
<name>A0A4Q8L139_9STRE</name>
<accession>A0A4Q8L139</accession>
<dbReference type="Proteomes" id="UP000291525">
    <property type="component" value="Unassembled WGS sequence"/>
</dbReference>
<keyword evidence="1" id="KW-0805">Transcription regulation</keyword>
<dbReference type="Pfam" id="PF05043">
    <property type="entry name" value="Mga"/>
    <property type="match status" value="1"/>
</dbReference>
<evidence type="ECO:0000313" key="4">
    <source>
        <dbReference type="EMBL" id="TAA09366.1"/>
    </source>
</evidence>
<evidence type="ECO:0000256" key="1">
    <source>
        <dbReference type="ARBA" id="ARBA00023015"/>
    </source>
</evidence>
<dbReference type="Gene3D" id="1.10.10.10">
    <property type="entry name" value="Winged helix-like DNA-binding domain superfamily/Winged helix DNA-binding domain"/>
    <property type="match status" value="1"/>
</dbReference>
<dbReference type="RefSeq" id="WP_130555435.1">
    <property type="nucleotide sequence ID" value="NZ_SHGT01000052.1"/>
</dbReference>
<dbReference type="PANTHER" id="PTHR30185:SF18">
    <property type="entry name" value="TRANSCRIPTIONAL REGULATOR MTLR"/>
    <property type="match status" value="1"/>
</dbReference>
<dbReference type="EMBL" id="SHGT01000052">
    <property type="protein sequence ID" value="TAA09366.1"/>
    <property type="molecule type" value="Genomic_DNA"/>
</dbReference>
<evidence type="ECO:0000256" key="2">
    <source>
        <dbReference type="ARBA" id="ARBA00023163"/>
    </source>
</evidence>
<sequence>MQIDSLLEKRERAIYQLLLFVENRKDAPLLKDVCRHLDLTKSTLLRYIDSFNEESHAAELGLLFHLEEEKVSLQKDARLSQQQILSYLFQPSIKYQIIVFLLDKEDVSLQTLSQELLISEATLNRHLASLNQLLAEFGIAIKSGRLKGSELQIRYFLHQVLLLTTVSSKYQEEFARRHLDALLPLFERFYQSKLNPKQAYRLLLWLMISQQRSKLQQLDYRALYSLMRPYQDHKFYRQLRKMYLTVGQQQSASFQEGDIMALFAFLFSHFILEPHQLEQVLGFGGPIMQATSLALHVFRSHLGESLSISEEALYHLNQTMSQLYFFQSSLELEVVQELSFEDESAQLLKNVFKTAFHRSLDADQVMASYSPKIKALYVYFSQIKPIQVKIGFASSLHEVLSYPLLMQLREKLEGNRQVLIDPYQNGETYDFIITDYLNESSCPIYYLGTQLKMYDVVQLKSIIQELYNQKARQSEKIATQTPFPIEHR</sequence>
<dbReference type="InterPro" id="IPR007737">
    <property type="entry name" value="Mga_HTH"/>
</dbReference>
<dbReference type="InterPro" id="IPR036388">
    <property type="entry name" value="WH-like_DNA-bd_sf"/>
</dbReference>
<proteinExistence type="predicted"/>
<organism evidence="4 5">
    <name type="scientific">Streptococcus parasuis</name>
    <dbReference type="NCBI Taxonomy" id="1501662"/>
    <lineage>
        <taxon>Bacteria</taxon>
        <taxon>Bacillati</taxon>
        <taxon>Bacillota</taxon>
        <taxon>Bacilli</taxon>
        <taxon>Lactobacillales</taxon>
        <taxon>Streptococcaceae</taxon>
        <taxon>Streptococcus</taxon>
    </lineage>
</organism>